<dbReference type="SUPFAM" id="SSF161098">
    <property type="entry name" value="MetI-like"/>
    <property type="match status" value="1"/>
</dbReference>
<comment type="similarity">
    <text evidence="7">Belongs to the binding-protein-dependent transport system permease family.</text>
</comment>
<keyword evidence="3" id="KW-1003">Cell membrane</keyword>
<dbReference type="PROSITE" id="PS50928">
    <property type="entry name" value="ABC_TM1"/>
    <property type="match status" value="1"/>
</dbReference>
<evidence type="ECO:0000259" key="8">
    <source>
        <dbReference type="PROSITE" id="PS50928"/>
    </source>
</evidence>
<evidence type="ECO:0000313" key="9">
    <source>
        <dbReference type="EMBL" id="UWP86825.1"/>
    </source>
</evidence>
<comment type="subcellular location">
    <subcellularLocation>
        <location evidence="1 7">Cell membrane</location>
        <topology evidence="1 7">Multi-pass membrane protein</topology>
    </subcellularLocation>
</comment>
<dbReference type="Proteomes" id="UP001059617">
    <property type="component" value="Chromosome"/>
</dbReference>
<gene>
    <name evidence="9" type="ORF">Dfulv_22315</name>
</gene>
<reference evidence="9" key="1">
    <citation type="submission" date="2021-04" db="EMBL/GenBank/DDBJ databases">
        <authorList>
            <person name="Hartkoorn R.C."/>
            <person name="Beaudoing E."/>
            <person name="Hot D."/>
        </authorList>
    </citation>
    <scope>NUCLEOTIDE SEQUENCE</scope>
    <source>
        <strain evidence="9">NRRL B-16292</strain>
    </source>
</reference>
<evidence type="ECO:0000256" key="6">
    <source>
        <dbReference type="ARBA" id="ARBA00023136"/>
    </source>
</evidence>
<proteinExistence type="inferred from homology"/>
<keyword evidence="4 7" id="KW-0812">Transmembrane</keyword>
<feature type="transmembrane region" description="Helical" evidence="7">
    <location>
        <begin position="278"/>
        <end position="304"/>
    </location>
</feature>
<evidence type="ECO:0000256" key="4">
    <source>
        <dbReference type="ARBA" id="ARBA00022692"/>
    </source>
</evidence>
<feature type="transmembrane region" description="Helical" evidence="7">
    <location>
        <begin position="106"/>
        <end position="124"/>
    </location>
</feature>
<dbReference type="CDD" id="cd06261">
    <property type="entry name" value="TM_PBP2"/>
    <property type="match status" value="1"/>
</dbReference>
<evidence type="ECO:0000313" key="10">
    <source>
        <dbReference type="Proteomes" id="UP001059617"/>
    </source>
</evidence>
<feature type="domain" description="ABC transmembrane type-1" evidence="8">
    <location>
        <begin position="100"/>
        <end position="301"/>
    </location>
</feature>
<accession>A0ABY5WBT3</accession>
<feature type="transmembrane region" description="Helical" evidence="7">
    <location>
        <begin position="232"/>
        <end position="258"/>
    </location>
</feature>
<protein>
    <submittedName>
        <fullName evidence="9">ABC transporter permease</fullName>
    </submittedName>
</protein>
<dbReference type="InterPro" id="IPR035906">
    <property type="entry name" value="MetI-like_sf"/>
</dbReference>
<evidence type="ECO:0000256" key="5">
    <source>
        <dbReference type="ARBA" id="ARBA00022989"/>
    </source>
</evidence>
<keyword evidence="2 7" id="KW-0813">Transport</keyword>
<keyword evidence="6 7" id="KW-0472">Membrane</keyword>
<dbReference type="PANTHER" id="PTHR43163">
    <property type="entry name" value="DIPEPTIDE TRANSPORT SYSTEM PERMEASE PROTEIN DPPB-RELATED"/>
    <property type="match status" value="1"/>
</dbReference>
<keyword evidence="5 7" id="KW-1133">Transmembrane helix</keyword>
<feature type="transmembrane region" description="Helical" evidence="7">
    <location>
        <begin position="136"/>
        <end position="158"/>
    </location>
</feature>
<dbReference type="EMBL" id="CP073720">
    <property type="protein sequence ID" value="UWP86825.1"/>
    <property type="molecule type" value="Genomic_DNA"/>
</dbReference>
<name>A0ABY5WBT3_9ACTN</name>
<evidence type="ECO:0000256" key="1">
    <source>
        <dbReference type="ARBA" id="ARBA00004651"/>
    </source>
</evidence>
<reference evidence="9" key="2">
    <citation type="submission" date="2022-09" db="EMBL/GenBank/DDBJ databases">
        <title>Biosynthetic gene clusters of Dactylosporangioum fulvum.</title>
        <authorList>
            <person name="Caradec T."/>
        </authorList>
    </citation>
    <scope>NUCLEOTIDE SEQUENCE</scope>
    <source>
        <strain evidence="9">NRRL B-16292</strain>
    </source>
</reference>
<organism evidence="9 10">
    <name type="scientific">Dactylosporangium fulvum</name>
    <dbReference type="NCBI Taxonomy" id="53359"/>
    <lineage>
        <taxon>Bacteria</taxon>
        <taxon>Bacillati</taxon>
        <taxon>Actinomycetota</taxon>
        <taxon>Actinomycetes</taxon>
        <taxon>Micromonosporales</taxon>
        <taxon>Micromonosporaceae</taxon>
        <taxon>Dactylosporangium</taxon>
    </lineage>
</organism>
<dbReference type="Gene3D" id="1.10.3720.10">
    <property type="entry name" value="MetI-like"/>
    <property type="match status" value="1"/>
</dbReference>
<dbReference type="InterPro" id="IPR045621">
    <property type="entry name" value="BPD_transp_1_N"/>
</dbReference>
<evidence type="ECO:0000256" key="7">
    <source>
        <dbReference type="RuleBase" id="RU363032"/>
    </source>
</evidence>
<dbReference type="Pfam" id="PF00528">
    <property type="entry name" value="BPD_transp_1"/>
    <property type="match status" value="1"/>
</dbReference>
<evidence type="ECO:0000256" key="2">
    <source>
        <dbReference type="ARBA" id="ARBA00022448"/>
    </source>
</evidence>
<dbReference type="InterPro" id="IPR000515">
    <property type="entry name" value="MetI-like"/>
</dbReference>
<dbReference type="Pfam" id="PF19300">
    <property type="entry name" value="BPD_transp_1_N"/>
    <property type="match status" value="1"/>
</dbReference>
<evidence type="ECO:0000256" key="3">
    <source>
        <dbReference type="ARBA" id="ARBA00022475"/>
    </source>
</evidence>
<sequence length="325" mass="34190">MASYAARRLLHALLVLWAAFTATFLLLYALPGDAALNKAGVGSDGSVLDPAQLAQIRAQLGLDQPLPLQYGKALLGALHGDFGTSVQTGNPAAAMYVEAIPETLKLAGAALVLAMILGVAWALLASYTRVPLLRQALVALPAAGVSVPTFWIGLVLIQFVSFKWQLLPAIGNEGIKSLIMPAVVLAIPSAAMSAQILSRSLESTLNAPYIEAARARGASRARVLLRHALQNSIIPVITALAMTTGHLIGGSVVMETVFSRSGVGAVTVRAVNYQDTPVVLVAVVFAAATFVTINFLVDVLYPVIDPRIRVRASRRFRLLPAGTAT</sequence>
<feature type="transmembrane region" description="Helical" evidence="7">
    <location>
        <begin position="178"/>
        <end position="197"/>
    </location>
</feature>
<keyword evidence="10" id="KW-1185">Reference proteome</keyword>
<dbReference type="PANTHER" id="PTHR43163:SF6">
    <property type="entry name" value="DIPEPTIDE TRANSPORT SYSTEM PERMEASE PROTEIN DPPB-RELATED"/>
    <property type="match status" value="1"/>
</dbReference>
<dbReference type="RefSeq" id="WP_259866393.1">
    <property type="nucleotide sequence ID" value="NZ_BAAAST010000004.1"/>
</dbReference>